<evidence type="ECO:0000313" key="4">
    <source>
        <dbReference type="Proteomes" id="UP000275846"/>
    </source>
</evidence>
<dbReference type="WBParaSite" id="SSLN_0000763801-mRNA-1">
    <property type="protein sequence ID" value="SSLN_0000763801-mRNA-1"/>
    <property type="gene ID" value="SSLN_0000763801"/>
</dbReference>
<keyword evidence="4" id="KW-1185">Reference proteome</keyword>
<reference evidence="5" key="1">
    <citation type="submission" date="2016-06" db="UniProtKB">
        <authorList>
            <consortium name="WormBaseParasite"/>
        </authorList>
    </citation>
    <scope>IDENTIFICATION</scope>
</reference>
<dbReference type="Gene3D" id="2.10.25.10">
    <property type="entry name" value="Laminin"/>
    <property type="match status" value="1"/>
</dbReference>
<dbReference type="EMBL" id="UYSU01034110">
    <property type="protein sequence ID" value="VDL93749.1"/>
    <property type="molecule type" value="Genomic_DNA"/>
</dbReference>
<dbReference type="AlphaFoldDB" id="A0A183ST16"/>
<dbReference type="PROSITE" id="PS00022">
    <property type="entry name" value="EGF_1"/>
    <property type="match status" value="1"/>
</dbReference>
<protein>
    <submittedName>
        <fullName evidence="5">EGF-like domain-containing protein</fullName>
    </submittedName>
</protein>
<name>A0A183ST16_SCHSO</name>
<dbReference type="OrthoDB" id="3967at2759"/>
<dbReference type="SMART" id="SM00181">
    <property type="entry name" value="EGF"/>
    <property type="match status" value="2"/>
</dbReference>
<dbReference type="Proteomes" id="UP000275846">
    <property type="component" value="Unassembled WGS sequence"/>
</dbReference>
<evidence type="ECO:0000313" key="3">
    <source>
        <dbReference type="EMBL" id="VDL93749.1"/>
    </source>
</evidence>
<sequence length="199" mass="21917">MTSGVITCICRGGYMGTDCSEELDACAVGSEVYDVTSRAPEEGTFGVDRARSHIPPGFKACATTVNSENRCIPQLGTSSYYCRCSEGYAMDASLSYDNCLSRTTPCASQICIEGSCISSKFCEWSVMLGYFLQDGQQWMCDCDDGYTGTYCDKRVGEWSAWSTWTLCDPYCGPRRQRKRLRVCLSENQTDCTGAVENVS</sequence>
<dbReference type="PROSITE" id="PS01186">
    <property type="entry name" value="EGF_2"/>
    <property type="match status" value="1"/>
</dbReference>
<dbReference type="STRING" id="70667.A0A183ST16"/>
<dbReference type="Gene3D" id="2.20.100.10">
    <property type="entry name" value="Thrombospondin type-1 (TSP1) repeat"/>
    <property type="match status" value="1"/>
</dbReference>
<gene>
    <name evidence="3" type="ORF">SSLN_LOCUS7364</name>
</gene>
<accession>A0A183ST16</accession>
<evidence type="ECO:0000259" key="1">
    <source>
        <dbReference type="PROSITE" id="PS00022"/>
    </source>
</evidence>
<dbReference type="InterPro" id="IPR054019">
    <property type="entry name" value="CFP_TSR_C"/>
</dbReference>
<dbReference type="Pfam" id="PF22195">
    <property type="entry name" value="TSP1_CFP_C"/>
    <property type="match status" value="1"/>
</dbReference>
<dbReference type="InterPro" id="IPR000742">
    <property type="entry name" value="EGF"/>
</dbReference>
<evidence type="ECO:0000259" key="2">
    <source>
        <dbReference type="PROSITE" id="PS01186"/>
    </source>
</evidence>
<organism evidence="5">
    <name type="scientific">Schistocephalus solidus</name>
    <name type="common">Tapeworm</name>
    <dbReference type="NCBI Taxonomy" id="70667"/>
    <lineage>
        <taxon>Eukaryota</taxon>
        <taxon>Metazoa</taxon>
        <taxon>Spiralia</taxon>
        <taxon>Lophotrochozoa</taxon>
        <taxon>Platyhelminthes</taxon>
        <taxon>Cestoda</taxon>
        <taxon>Eucestoda</taxon>
        <taxon>Diphyllobothriidea</taxon>
        <taxon>Diphyllobothriidae</taxon>
        <taxon>Schistocephalus</taxon>
    </lineage>
</organism>
<evidence type="ECO:0000313" key="5">
    <source>
        <dbReference type="WBParaSite" id="SSLN_0000763801-mRNA-1"/>
    </source>
</evidence>
<dbReference type="SUPFAM" id="SSF82895">
    <property type="entry name" value="TSP-1 type 1 repeat"/>
    <property type="match status" value="1"/>
</dbReference>
<feature type="domain" description="EGF-like" evidence="1 2">
    <location>
        <begin position="8"/>
        <end position="19"/>
    </location>
</feature>
<proteinExistence type="predicted"/>
<reference evidence="3 4" key="2">
    <citation type="submission" date="2018-11" db="EMBL/GenBank/DDBJ databases">
        <authorList>
            <consortium name="Pathogen Informatics"/>
        </authorList>
    </citation>
    <scope>NUCLEOTIDE SEQUENCE [LARGE SCALE GENOMIC DNA]</scope>
    <source>
        <strain evidence="3 4">NST_G2</strain>
    </source>
</reference>
<dbReference type="InterPro" id="IPR036383">
    <property type="entry name" value="TSP1_rpt_sf"/>
</dbReference>